<gene>
    <name evidence="2" type="ORF">A2U01_0016538</name>
</gene>
<organism evidence="2 3">
    <name type="scientific">Trifolium medium</name>
    <dbReference type="NCBI Taxonomy" id="97028"/>
    <lineage>
        <taxon>Eukaryota</taxon>
        <taxon>Viridiplantae</taxon>
        <taxon>Streptophyta</taxon>
        <taxon>Embryophyta</taxon>
        <taxon>Tracheophyta</taxon>
        <taxon>Spermatophyta</taxon>
        <taxon>Magnoliopsida</taxon>
        <taxon>eudicotyledons</taxon>
        <taxon>Gunneridae</taxon>
        <taxon>Pentapetalae</taxon>
        <taxon>rosids</taxon>
        <taxon>fabids</taxon>
        <taxon>Fabales</taxon>
        <taxon>Fabaceae</taxon>
        <taxon>Papilionoideae</taxon>
        <taxon>50 kb inversion clade</taxon>
        <taxon>NPAAA clade</taxon>
        <taxon>Hologalegina</taxon>
        <taxon>IRL clade</taxon>
        <taxon>Trifolieae</taxon>
        <taxon>Trifolium</taxon>
    </lineage>
</organism>
<evidence type="ECO:0000313" key="2">
    <source>
        <dbReference type="EMBL" id="MCH95559.1"/>
    </source>
</evidence>
<sequence>VVDGGRPPEYHHQPPRWSLEVRRGSPENRRPPPLLPELRRTGRRWFGVDHRVDHHPY</sequence>
<evidence type="ECO:0000313" key="3">
    <source>
        <dbReference type="Proteomes" id="UP000265520"/>
    </source>
</evidence>
<comment type="caution">
    <text evidence="2">The sequence shown here is derived from an EMBL/GenBank/DDBJ whole genome shotgun (WGS) entry which is preliminary data.</text>
</comment>
<dbReference type="Proteomes" id="UP000265520">
    <property type="component" value="Unassembled WGS sequence"/>
</dbReference>
<name>A0A392N8P8_9FABA</name>
<dbReference type="EMBL" id="LXQA010030125">
    <property type="protein sequence ID" value="MCH95559.1"/>
    <property type="molecule type" value="Genomic_DNA"/>
</dbReference>
<feature type="compositionally biased region" description="Basic and acidic residues" evidence="1">
    <location>
        <begin position="19"/>
        <end position="30"/>
    </location>
</feature>
<evidence type="ECO:0000256" key="1">
    <source>
        <dbReference type="SAM" id="MobiDB-lite"/>
    </source>
</evidence>
<reference evidence="2 3" key="1">
    <citation type="journal article" date="2018" name="Front. Plant Sci.">
        <title>Red Clover (Trifolium pratense) and Zigzag Clover (T. medium) - A Picture of Genomic Similarities and Differences.</title>
        <authorList>
            <person name="Dluhosova J."/>
            <person name="Istvanek J."/>
            <person name="Nedelnik J."/>
            <person name="Repkova J."/>
        </authorList>
    </citation>
    <scope>NUCLEOTIDE SEQUENCE [LARGE SCALE GENOMIC DNA]</scope>
    <source>
        <strain evidence="3">cv. 10/8</strain>
        <tissue evidence="2">Leaf</tissue>
    </source>
</reference>
<proteinExistence type="predicted"/>
<dbReference type="AlphaFoldDB" id="A0A392N8P8"/>
<feature type="region of interest" description="Disordered" evidence="1">
    <location>
        <begin position="1"/>
        <end position="37"/>
    </location>
</feature>
<accession>A0A392N8P8</accession>
<feature type="compositionally biased region" description="Basic and acidic residues" evidence="1">
    <location>
        <begin position="1"/>
        <end position="12"/>
    </location>
</feature>
<protein>
    <submittedName>
        <fullName evidence="2">Uncharacterized protein</fullName>
    </submittedName>
</protein>
<feature type="non-terminal residue" evidence="2">
    <location>
        <position position="1"/>
    </location>
</feature>
<keyword evidence="3" id="KW-1185">Reference proteome</keyword>